<dbReference type="PANTHER" id="PTHR38600:SF2">
    <property type="entry name" value="SLL0088 PROTEIN"/>
    <property type="match status" value="1"/>
</dbReference>
<dbReference type="GO" id="GO:0003677">
    <property type="term" value="F:DNA binding"/>
    <property type="evidence" value="ECO:0007669"/>
    <property type="project" value="UniProtKB-KW"/>
</dbReference>
<dbReference type="OrthoDB" id="1691727at2"/>
<dbReference type="PANTHER" id="PTHR38600">
    <property type="entry name" value="TRANSCRIPTIONAL REGULATORY PROTEIN"/>
    <property type="match status" value="1"/>
</dbReference>
<accession>A0A7X2J1E7</accession>
<name>A0A7X2J1E7_9BACI</name>
<reference evidence="3 4" key="1">
    <citation type="submission" date="2019-11" db="EMBL/GenBank/DDBJ databases">
        <title>Bacillus lacus genome.</title>
        <authorList>
            <person name="Allen C.J."/>
            <person name="Newman J.D."/>
        </authorList>
    </citation>
    <scope>NUCLEOTIDE SEQUENCE [LARGE SCALE GENOMIC DNA]</scope>
    <source>
        <strain evidence="3 4">KCTC 33946</strain>
    </source>
</reference>
<keyword evidence="4" id="KW-1185">Reference proteome</keyword>
<dbReference type="EMBL" id="WKKI01000038">
    <property type="protein sequence ID" value="MRX73556.1"/>
    <property type="molecule type" value="Genomic_DNA"/>
</dbReference>
<dbReference type="SUPFAM" id="SSF46785">
    <property type="entry name" value="Winged helix' DNA-binding domain"/>
    <property type="match status" value="1"/>
</dbReference>
<protein>
    <submittedName>
        <fullName evidence="3">Helix-turn-helix domain-containing protein</fullName>
    </submittedName>
</protein>
<feature type="domain" description="HTH arsR-type" evidence="2">
    <location>
        <begin position="12"/>
        <end position="91"/>
    </location>
</feature>
<dbReference type="Proteomes" id="UP000448867">
    <property type="component" value="Unassembled WGS sequence"/>
</dbReference>
<dbReference type="GO" id="GO:0003700">
    <property type="term" value="F:DNA-binding transcription factor activity"/>
    <property type="evidence" value="ECO:0007669"/>
    <property type="project" value="InterPro"/>
</dbReference>
<dbReference type="InterPro" id="IPR036390">
    <property type="entry name" value="WH_DNA-bd_sf"/>
</dbReference>
<dbReference type="SMART" id="SM00418">
    <property type="entry name" value="HTH_ARSR"/>
    <property type="match status" value="1"/>
</dbReference>
<comment type="caution">
    <text evidence="3">The sequence shown here is derived from an EMBL/GenBank/DDBJ whole genome shotgun (WGS) entry which is preliminary data.</text>
</comment>
<evidence type="ECO:0000313" key="4">
    <source>
        <dbReference type="Proteomes" id="UP000448867"/>
    </source>
</evidence>
<evidence type="ECO:0000259" key="2">
    <source>
        <dbReference type="SMART" id="SM00418"/>
    </source>
</evidence>
<proteinExistence type="predicted"/>
<dbReference type="Gene3D" id="1.10.10.10">
    <property type="entry name" value="Winged helix-like DNA-binding domain superfamily/Winged helix DNA-binding domain"/>
    <property type="match status" value="1"/>
</dbReference>
<organism evidence="3 4">
    <name type="scientific">Metabacillus lacus</name>
    <dbReference type="NCBI Taxonomy" id="1983721"/>
    <lineage>
        <taxon>Bacteria</taxon>
        <taxon>Bacillati</taxon>
        <taxon>Bacillota</taxon>
        <taxon>Bacilli</taxon>
        <taxon>Bacillales</taxon>
        <taxon>Bacillaceae</taxon>
        <taxon>Metabacillus</taxon>
    </lineage>
</organism>
<dbReference type="RefSeq" id="WP_154309019.1">
    <property type="nucleotide sequence ID" value="NZ_WKKI01000038.1"/>
</dbReference>
<dbReference type="InterPro" id="IPR011991">
    <property type="entry name" value="ArsR-like_HTH"/>
</dbReference>
<keyword evidence="1" id="KW-0238">DNA-binding</keyword>
<evidence type="ECO:0000256" key="1">
    <source>
        <dbReference type="ARBA" id="ARBA00023125"/>
    </source>
</evidence>
<dbReference type="InterPro" id="IPR001845">
    <property type="entry name" value="HTH_ArsR_DNA-bd_dom"/>
</dbReference>
<dbReference type="InterPro" id="IPR036388">
    <property type="entry name" value="WH-like_DNA-bd_sf"/>
</dbReference>
<dbReference type="CDD" id="cd00090">
    <property type="entry name" value="HTH_ARSR"/>
    <property type="match status" value="1"/>
</dbReference>
<gene>
    <name evidence="3" type="ORF">GJU40_15535</name>
</gene>
<evidence type="ECO:0000313" key="3">
    <source>
        <dbReference type="EMBL" id="MRX73556.1"/>
    </source>
</evidence>
<dbReference type="AlphaFoldDB" id="A0A7X2J1E7"/>
<sequence length="194" mass="22407">MLKEYLQLETLQQMKILSDPVRVKILWKIAYQSKTGKIIGDELNLQAQKVHYHLKELEKAGLVYIEKTEEKNGIIQKFYRPVARYISINKTFLSSVNMEPSLMTTIQAPIEEALLKIKDIDTSFIETRDAEQLVLNDAKMAVLTIEQTQIIKREWKKLNDLIQSYTEENAAANEGKPYFIQSAAFPIKNDKGEE</sequence>